<evidence type="ECO:0000313" key="5">
    <source>
        <dbReference type="Proteomes" id="UP000033116"/>
    </source>
</evidence>
<reference evidence="4 5" key="1">
    <citation type="submission" date="2014-07" db="EMBL/GenBank/DDBJ databases">
        <title>Methanogenic archaea and the global carbon cycle.</title>
        <authorList>
            <person name="Henriksen J.R."/>
            <person name="Luke J."/>
            <person name="Reinhart S."/>
            <person name="Benedict M.N."/>
            <person name="Youngblut N.D."/>
            <person name="Metcalf M.E."/>
            <person name="Whitaker R.J."/>
            <person name="Metcalf W.W."/>
        </authorList>
    </citation>
    <scope>NUCLEOTIDE SEQUENCE [LARGE SCALE GENOMIC DNA]</scope>
    <source>
        <strain evidence="4 5">SarPi</strain>
    </source>
</reference>
<feature type="domain" description="PASTA" evidence="3">
    <location>
        <begin position="87"/>
        <end position="156"/>
    </location>
</feature>
<dbReference type="CDD" id="cd06577">
    <property type="entry name" value="PASTA_pknB"/>
    <property type="match status" value="1"/>
</dbReference>
<protein>
    <recommendedName>
        <fullName evidence="3">PASTA domain-containing protein</fullName>
    </recommendedName>
</protein>
<keyword evidence="1" id="KW-0175">Coiled coil</keyword>
<dbReference type="PROSITE" id="PS51178">
    <property type="entry name" value="PASTA"/>
    <property type="match status" value="1"/>
</dbReference>
<dbReference type="EMBL" id="CP009511">
    <property type="protein sequence ID" value="AKB61804.1"/>
    <property type="molecule type" value="Genomic_DNA"/>
</dbReference>
<dbReference type="Gene3D" id="3.30.10.20">
    <property type="match status" value="1"/>
</dbReference>
<dbReference type="SMART" id="SM00740">
    <property type="entry name" value="PASTA"/>
    <property type="match status" value="1"/>
</dbReference>
<dbReference type="HOGENOM" id="CLU_131315_0_0_2"/>
<dbReference type="InterPro" id="IPR005543">
    <property type="entry name" value="PASTA_dom"/>
</dbReference>
<feature type="coiled-coil region" evidence="1">
    <location>
        <begin position="2"/>
        <end position="57"/>
    </location>
</feature>
<evidence type="ECO:0000313" key="4">
    <source>
        <dbReference type="EMBL" id="AKB61804.1"/>
    </source>
</evidence>
<dbReference type="Pfam" id="PF03793">
    <property type="entry name" value="PASTA"/>
    <property type="match status" value="1"/>
</dbReference>
<name>A0A0E3RBP8_METMZ</name>
<feature type="region of interest" description="Disordered" evidence="2">
    <location>
        <begin position="69"/>
        <end position="89"/>
    </location>
</feature>
<gene>
    <name evidence="4" type="ORF">MSMAP_1819</name>
</gene>
<organism evidence="4 5">
    <name type="scientific">Methanosarcina mazei SarPi</name>
    <dbReference type="NCBI Taxonomy" id="1434115"/>
    <lineage>
        <taxon>Archaea</taxon>
        <taxon>Methanobacteriati</taxon>
        <taxon>Methanobacteriota</taxon>
        <taxon>Stenosarchaea group</taxon>
        <taxon>Methanomicrobia</taxon>
        <taxon>Methanosarcinales</taxon>
        <taxon>Methanosarcinaceae</taxon>
        <taxon>Methanosarcina</taxon>
    </lineage>
</organism>
<accession>A0A0E3RBP8</accession>
<evidence type="ECO:0000256" key="2">
    <source>
        <dbReference type="SAM" id="MobiDB-lite"/>
    </source>
</evidence>
<evidence type="ECO:0000256" key="1">
    <source>
        <dbReference type="SAM" id="Coils"/>
    </source>
</evidence>
<sequence length="176" mass="19557">MKRGLQDMKAQLEQRLVELRAEYESGQKIFKDIEAKIVELENRKKNLNETLLRISGAIELLEEVLGEDSKNEVTEVSDTESQDTESQNKNVEVPFVVRLPLEKAVKKLEESGLLAGNIGEKSIFVAGVHFGDVIQQEPKGGMLADRGSTVDLIVATKGKLKPNLGRDSPLCQFSKH</sequence>
<dbReference type="Proteomes" id="UP000033116">
    <property type="component" value="Chromosome"/>
</dbReference>
<proteinExistence type="predicted"/>
<dbReference type="AlphaFoldDB" id="A0A0E3RBP8"/>
<evidence type="ECO:0000259" key="3">
    <source>
        <dbReference type="PROSITE" id="PS51178"/>
    </source>
</evidence>
<dbReference type="PATRIC" id="fig|1434115.4.peg.2337"/>